<evidence type="ECO:0000256" key="7">
    <source>
        <dbReference type="ARBA" id="ARBA00023136"/>
    </source>
</evidence>
<comment type="subcellular location">
    <subcellularLocation>
        <location evidence="1">Cell membrane</location>
        <topology evidence="1">Multi-pass membrane protein</topology>
    </subcellularLocation>
</comment>
<dbReference type="GO" id="GO:0008233">
    <property type="term" value="F:peptidase activity"/>
    <property type="evidence" value="ECO:0007669"/>
    <property type="project" value="UniProtKB-KW"/>
</dbReference>
<evidence type="ECO:0000256" key="2">
    <source>
        <dbReference type="ARBA" id="ARBA00022475"/>
    </source>
</evidence>
<keyword evidence="7 8" id="KW-0472">Membrane</keyword>
<comment type="caution">
    <text evidence="9">The sequence shown here is derived from an EMBL/GenBank/DDBJ whole genome shotgun (WGS) entry which is preliminary data.</text>
</comment>
<feature type="transmembrane region" description="Helical" evidence="8">
    <location>
        <begin position="153"/>
        <end position="175"/>
    </location>
</feature>
<gene>
    <name evidence="9" type="ORF">FC26_GL000580</name>
</gene>
<dbReference type="GO" id="GO:0005886">
    <property type="term" value="C:plasma membrane"/>
    <property type="evidence" value="ECO:0007669"/>
    <property type="project" value="UniProtKB-SubCell"/>
</dbReference>
<dbReference type="AlphaFoldDB" id="A0A0R2A1R3"/>
<evidence type="ECO:0008006" key="11">
    <source>
        <dbReference type="Google" id="ProtNLM"/>
    </source>
</evidence>
<dbReference type="RefSeq" id="WP_057780631.1">
    <property type="nucleotide sequence ID" value="NZ_AYYY01000063.1"/>
</dbReference>
<evidence type="ECO:0000256" key="6">
    <source>
        <dbReference type="ARBA" id="ARBA00022989"/>
    </source>
</evidence>
<feature type="transmembrane region" description="Helical" evidence="8">
    <location>
        <begin position="94"/>
        <end position="115"/>
    </location>
</feature>
<organism evidence="9 10">
    <name type="scientific">Paucilactobacillus vaccinostercus DSM 20634</name>
    <dbReference type="NCBI Taxonomy" id="1423813"/>
    <lineage>
        <taxon>Bacteria</taxon>
        <taxon>Bacillati</taxon>
        <taxon>Bacillota</taxon>
        <taxon>Bacilli</taxon>
        <taxon>Lactobacillales</taxon>
        <taxon>Lactobacillaceae</taxon>
        <taxon>Paucilactobacillus</taxon>
    </lineage>
</organism>
<evidence type="ECO:0000256" key="3">
    <source>
        <dbReference type="ARBA" id="ARBA00022670"/>
    </source>
</evidence>
<name>A0A0R2A1R3_9LACO</name>
<dbReference type="GO" id="GO:0006508">
    <property type="term" value="P:proteolysis"/>
    <property type="evidence" value="ECO:0007669"/>
    <property type="project" value="UniProtKB-KW"/>
</dbReference>
<feature type="transmembrane region" description="Helical" evidence="8">
    <location>
        <begin position="121"/>
        <end position="141"/>
    </location>
</feature>
<evidence type="ECO:0000256" key="1">
    <source>
        <dbReference type="ARBA" id="ARBA00004651"/>
    </source>
</evidence>
<keyword evidence="2" id="KW-1003">Cell membrane</keyword>
<evidence type="ECO:0000256" key="8">
    <source>
        <dbReference type="SAM" id="Phobius"/>
    </source>
</evidence>
<keyword evidence="4 8" id="KW-0812">Transmembrane</keyword>
<evidence type="ECO:0000313" key="9">
    <source>
        <dbReference type="EMBL" id="KRM60490.1"/>
    </source>
</evidence>
<dbReference type="EMBL" id="AYYY01000063">
    <property type="protein sequence ID" value="KRM60490.1"/>
    <property type="molecule type" value="Genomic_DNA"/>
</dbReference>
<proteinExistence type="predicted"/>
<dbReference type="STRING" id="1423813.FC26_GL000580"/>
<keyword evidence="5" id="KW-0378">Hydrolase</keyword>
<reference evidence="9 10" key="1">
    <citation type="journal article" date="2015" name="Genome Announc.">
        <title>Expanding the biotechnology potential of lactobacilli through comparative genomics of 213 strains and associated genera.</title>
        <authorList>
            <person name="Sun Z."/>
            <person name="Harris H.M."/>
            <person name="McCann A."/>
            <person name="Guo C."/>
            <person name="Argimon S."/>
            <person name="Zhang W."/>
            <person name="Yang X."/>
            <person name="Jeffery I.B."/>
            <person name="Cooney J.C."/>
            <person name="Kagawa T.F."/>
            <person name="Liu W."/>
            <person name="Song Y."/>
            <person name="Salvetti E."/>
            <person name="Wrobel A."/>
            <person name="Rasinkangas P."/>
            <person name="Parkhill J."/>
            <person name="Rea M.C."/>
            <person name="O'Sullivan O."/>
            <person name="Ritari J."/>
            <person name="Douillard F.P."/>
            <person name="Paul Ross R."/>
            <person name="Yang R."/>
            <person name="Briner A.E."/>
            <person name="Felis G.E."/>
            <person name="de Vos W.M."/>
            <person name="Barrangou R."/>
            <person name="Klaenhammer T.R."/>
            <person name="Caufield P.W."/>
            <person name="Cui Y."/>
            <person name="Zhang H."/>
            <person name="O'Toole P.W."/>
        </authorList>
    </citation>
    <scope>NUCLEOTIDE SEQUENCE [LARGE SCALE GENOMIC DNA]</scope>
    <source>
        <strain evidence="9 10">DSM 20634</strain>
    </source>
</reference>
<sequence length="203" mass="23446">MNVYIIVGTIIWLYVLSVLKRSKLSAFFFIVGSGGLFFILIALSDPYWVWFFTHAVLHGIGWLGGLTHMSTIMPKYGLVSISNPTSPVMMSIDYECSGIIETTAFISLAVFYPLFNKFEKVFFVLWGILWIYLANVIRLMTVITITHFGGGNLFFLAHSVIGRMVFYVLVIVLYYNVFTYSQISHSLYNNFKARMHRIRFRRE</sequence>
<dbReference type="PATRIC" id="fig|1423813.3.peg.591"/>
<evidence type="ECO:0000256" key="5">
    <source>
        <dbReference type="ARBA" id="ARBA00022801"/>
    </source>
</evidence>
<dbReference type="Proteomes" id="UP000051733">
    <property type="component" value="Unassembled WGS sequence"/>
</dbReference>
<dbReference type="NCBIfam" id="TIGR04178">
    <property type="entry name" value="exo_archaeo"/>
    <property type="match status" value="1"/>
</dbReference>
<evidence type="ECO:0000313" key="10">
    <source>
        <dbReference type="Proteomes" id="UP000051733"/>
    </source>
</evidence>
<dbReference type="InterPro" id="IPR017541">
    <property type="entry name" value="Exosort-XrtG"/>
</dbReference>
<feature type="transmembrane region" description="Helical" evidence="8">
    <location>
        <begin position="49"/>
        <end position="73"/>
    </location>
</feature>
<feature type="transmembrane region" description="Helical" evidence="8">
    <location>
        <begin position="24"/>
        <end position="43"/>
    </location>
</feature>
<dbReference type="OrthoDB" id="1915311at2"/>
<protein>
    <recommendedName>
        <fullName evidence="11">Exosortase family protein XrtG</fullName>
    </recommendedName>
</protein>
<keyword evidence="6 8" id="KW-1133">Transmembrane helix</keyword>
<dbReference type="NCBIfam" id="TIGR03110">
    <property type="entry name" value="exosort_Gpos"/>
    <property type="match status" value="1"/>
</dbReference>
<evidence type="ECO:0000256" key="4">
    <source>
        <dbReference type="ARBA" id="ARBA00022692"/>
    </source>
</evidence>
<accession>A0A0R2A1R3</accession>
<keyword evidence="10" id="KW-1185">Reference proteome</keyword>
<dbReference type="InterPro" id="IPR026392">
    <property type="entry name" value="Exo/Archaeosortase_dom"/>
</dbReference>
<keyword evidence="3" id="KW-0645">Protease</keyword>